<dbReference type="EMBL" id="JARK01001565">
    <property type="protein sequence ID" value="EYB89661.1"/>
    <property type="molecule type" value="Genomic_DNA"/>
</dbReference>
<feature type="compositionally biased region" description="Polar residues" evidence="1">
    <location>
        <begin position="492"/>
        <end position="502"/>
    </location>
</feature>
<evidence type="ECO:0000313" key="3">
    <source>
        <dbReference type="Proteomes" id="UP000024635"/>
    </source>
</evidence>
<keyword evidence="3" id="KW-1185">Reference proteome</keyword>
<protein>
    <submittedName>
        <fullName evidence="2">Uncharacterized protein</fullName>
    </submittedName>
</protein>
<feature type="region of interest" description="Disordered" evidence="1">
    <location>
        <begin position="164"/>
        <end position="197"/>
    </location>
</feature>
<name>A0A016SH37_9BILA</name>
<sequence length="621" mass="68473">MRLKSEICAILDNRPVKRTLNIALEMATWDPAVISDALRSETATRPRQLVTTATVPNSEQLKMSATDGVESGGAGEPPDAKAEEEERYRLKTIALQECYDTVALQSVRLRERIYQVKKQCRRLEVMKRVALNMLHQNTGTFDIPPLEIVDEDPLPSFLESLHKQQHLTAEPPRKKSKRPSRSKTDGKLTPEEEERAKQKICSIIDSVYSETARRMGDASKRPLRNASVLTPPSTSDATRRVSDVVAFNTLRKLNEEGHQTALHNQPDAGKSTDGHVSADAASTQFNGHSEVGHNGEDPEESSATNYSVASSDDSTVVGYDPRLNTKQAMVYNDTGKPSSATYHNMSTEVYDAGLAFNNNTTQVKELSYEDSLADTAYDVPLDAIQPMNYSVNGADRNHNRSEQSMHYGVLQEGNAIMYDNSTNYTNLTASPVPPSYSENVSAGHVLDYGKAGSSAHPVQYVPDAPKEPRDHTSHPNTPLNYEEVVTSPVKQANGTHKVTASSEGVGDIPPKPTKKTTTPPTIDPVKQDVAKPNNNGLPLPNFIPYRMIAVENPKPVEVVTIDSGDELSSPKQLSKRRRKYKYVVESVLDNVPYTFRQAESDDDEATDKHSTTVNTSIRTTN</sequence>
<comment type="caution">
    <text evidence="2">The sequence shown here is derived from an EMBL/GenBank/DDBJ whole genome shotgun (WGS) entry which is preliminary data.</text>
</comment>
<feature type="region of interest" description="Disordered" evidence="1">
    <location>
        <begin position="213"/>
        <end position="241"/>
    </location>
</feature>
<dbReference type="Proteomes" id="UP000024635">
    <property type="component" value="Unassembled WGS sequence"/>
</dbReference>
<reference evidence="3" key="1">
    <citation type="journal article" date="2015" name="Nat. Genet.">
        <title>The genome and transcriptome of the zoonotic hookworm Ancylostoma ceylanicum identify infection-specific gene families.</title>
        <authorList>
            <person name="Schwarz E.M."/>
            <person name="Hu Y."/>
            <person name="Antoshechkin I."/>
            <person name="Miller M.M."/>
            <person name="Sternberg P.W."/>
            <person name="Aroian R.V."/>
        </authorList>
    </citation>
    <scope>NUCLEOTIDE SEQUENCE</scope>
    <source>
        <strain evidence="3">HY135</strain>
    </source>
</reference>
<gene>
    <name evidence="2" type="primary">Acey_s0229.g2920</name>
    <name evidence="2" type="ORF">Y032_0229g2920</name>
</gene>
<proteinExistence type="predicted"/>
<evidence type="ECO:0000313" key="2">
    <source>
        <dbReference type="EMBL" id="EYB89661.1"/>
    </source>
</evidence>
<accession>A0A016SH37</accession>
<organism evidence="2 3">
    <name type="scientific">Ancylostoma ceylanicum</name>
    <dbReference type="NCBI Taxonomy" id="53326"/>
    <lineage>
        <taxon>Eukaryota</taxon>
        <taxon>Metazoa</taxon>
        <taxon>Ecdysozoa</taxon>
        <taxon>Nematoda</taxon>
        <taxon>Chromadorea</taxon>
        <taxon>Rhabditida</taxon>
        <taxon>Rhabditina</taxon>
        <taxon>Rhabditomorpha</taxon>
        <taxon>Strongyloidea</taxon>
        <taxon>Ancylostomatidae</taxon>
        <taxon>Ancylostomatinae</taxon>
        <taxon>Ancylostoma</taxon>
    </lineage>
</organism>
<feature type="region of interest" description="Disordered" evidence="1">
    <location>
        <begin position="257"/>
        <end position="319"/>
    </location>
</feature>
<feature type="compositionally biased region" description="Polar residues" evidence="1">
    <location>
        <begin position="611"/>
        <end position="621"/>
    </location>
</feature>
<feature type="region of interest" description="Disordered" evidence="1">
    <location>
        <begin position="597"/>
        <end position="621"/>
    </location>
</feature>
<dbReference type="STRING" id="53326.A0A016SH37"/>
<feature type="compositionally biased region" description="Basic and acidic residues" evidence="1">
    <location>
        <begin position="182"/>
        <end position="197"/>
    </location>
</feature>
<feature type="compositionally biased region" description="Polar residues" evidence="1">
    <location>
        <begin position="301"/>
        <end position="314"/>
    </location>
</feature>
<feature type="region of interest" description="Disordered" evidence="1">
    <location>
        <begin position="492"/>
        <end position="535"/>
    </location>
</feature>
<dbReference type="AlphaFoldDB" id="A0A016SH37"/>
<feature type="compositionally biased region" description="Polar residues" evidence="1">
    <location>
        <begin position="227"/>
        <end position="236"/>
    </location>
</feature>
<dbReference type="OrthoDB" id="5813957at2759"/>
<evidence type="ECO:0000256" key="1">
    <source>
        <dbReference type="SAM" id="MobiDB-lite"/>
    </source>
</evidence>